<dbReference type="Proteomes" id="UP000232453">
    <property type="component" value="Unassembled WGS sequence"/>
</dbReference>
<feature type="compositionally biased region" description="Basic residues" evidence="1">
    <location>
        <begin position="77"/>
        <end position="89"/>
    </location>
</feature>
<evidence type="ECO:0000256" key="1">
    <source>
        <dbReference type="SAM" id="MobiDB-lite"/>
    </source>
</evidence>
<dbReference type="AlphaFoldDB" id="A0AA44UM84"/>
<dbReference type="EMBL" id="PHUJ01000003">
    <property type="protein sequence ID" value="PKB29673.1"/>
    <property type="molecule type" value="Genomic_DNA"/>
</dbReference>
<protein>
    <submittedName>
        <fullName evidence="2">Uncharacterized protein</fullName>
    </submittedName>
</protein>
<feature type="compositionally biased region" description="Basic residues" evidence="1">
    <location>
        <begin position="135"/>
        <end position="148"/>
    </location>
</feature>
<proteinExistence type="predicted"/>
<gene>
    <name evidence="2" type="ORF">ATL51_1310</name>
</gene>
<feature type="compositionally biased region" description="Basic residues" evidence="1">
    <location>
        <begin position="155"/>
        <end position="177"/>
    </location>
</feature>
<reference evidence="2 3" key="1">
    <citation type="submission" date="2017-11" db="EMBL/GenBank/DDBJ databases">
        <title>Sequencing the genomes of 1000 actinobacteria strains.</title>
        <authorList>
            <person name="Klenk H.-P."/>
        </authorList>
    </citation>
    <scope>NUCLEOTIDE SEQUENCE [LARGE SCALE GENOMIC DNA]</scope>
    <source>
        <strain evidence="2 3">DSM 44104</strain>
    </source>
</reference>
<name>A0AA44UM84_PSEA5</name>
<comment type="caution">
    <text evidence="2">The sequence shown here is derived from an EMBL/GenBank/DDBJ whole genome shotgun (WGS) entry which is preliminary data.</text>
</comment>
<organism evidence="2 3">
    <name type="scientific">Pseudonocardia alni</name>
    <name type="common">Amycolata alni</name>
    <dbReference type="NCBI Taxonomy" id="33907"/>
    <lineage>
        <taxon>Bacteria</taxon>
        <taxon>Bacillati</taxon>
        <taxon>Actinomycetota</taxon>
        <taxon>Actinomycetes</taxon>
        <taxon>Pseudonocardiales</taxon>
        <taxon>Pseudonocardiaceae</taxon>
        <taxon>Pseudonocardia</taxon>
    </lineage>
</organism>
<accession>A0AA44UM84</accession>
<sequence length="309" mass="34377">MRYDRRGAQIRDSPWSAPSTGPSRAERSGRNGELVLDPVPCSYPNRRGPHLTARAQDHPGSAPPQPGASGSRPPRPERRRPAHRDRRRDRHEVGSGDPSRFAAYYRAAHAVQPSRTLRERSRGPGTRSSMSVRRGTSRPPRRLGSGHHRNSDHGPHRRHLRRQGRPAAGRARRRPRRYPVAMEPGRRWGRPAAPPVPAAPRHLDRRPVTGCTAVLGDTPRCRGYRTTMWTRSRKPTGGEPVSTPPGRSDARACGARAARDRLSRRYNAGLHRSATRDHDMDRPPAVVRRSGPPRSGCLPEPTSAAGTRR</sequence>
<evidence type="ECO:0000313" key="3">
    <source>
        <dbReference type="Proteomes" id="UP000232453"/>
    </source>
</evidence>
<feature type="region of interest" description="Disordered" evidence="1">
    <location>
        <begin position="1"/>
        <end position="309"/>
    </location>
</feature>
<evidence type="ECO:0000313" key="2">
    <source>
        <dbReference type="EMBL" id="PKB29673.1"/>
    </source>
</evidence>